<dbReference type="AlphaFoldDB" id="A0AAF0Y9V5"/>
<sequence>MSTKPVPNGHPTSSAAYKAAAAGQVAALTSLEDHVRAIPDAGAREGLQNRWVALAWLLASFFLATAAVPLLAARYFFARPQGFNSFPGYVLCRLIGLTLVTHRAMPPIEDTRKRARALQLLPFRGLDKLVKVAQVTIPPLSDAARLRRPLPAPEVEGIPLPGYMLSPPGTRQGVARAAPGEKLVIYFHGGGYVDGHPLSHTFPYKIARDTRTRLFGPTYRKVLGNAALPAPLVDAYAAWEYVLSLGFEPRNIVLMGDSAGGHLCLWLAQYLTVAAALEAHRGGEADADPASRVPGGLALCSPWCDLTLSAESWSLLGRDFIVRHYVRHLSRACLRYYTEAAWYATPISPVFAPEGYWRPFAHMPVFVSYGQDEALADEDKSVIAAMRRDGVDVRVFEEPAGLHVGPITPWSLPSAYEGFAKGVIGVLADL</sequence>
<feature type="transmembrane region" description="Helical" evidence="2">
    <location>
        <begin position="53"/>
        <end position="77"/>
    </location>
</feature>
<evidence type="ECO:0000256" key="1">
    <source>
        <dbReference type="ARBA" id="ARBA00022801"/>
    </source>
</evidence>
<proteinExistence type="predicted"/>
<dbReference type="GO" id="GO:0016787">
    <property type="term" value="F:hydrolase activity"/>
    <property type="evidence" value="ECO:0007669"/>
    <property type="project" value="UniProtKB-KW"/>
</dbReference>
<dbReference type="Pfam" id="PF07859">
    <property type="entry name" value="Abhydrolase_3"/>
    <property type="match status" value="1"/>
</dbReference>
<organism evidence="4 5">
    <name type="scientific">Vanrija pseudolonga</name>
    <dbReference type="NCBI Taxonomy" id="143232"/>
    <lineage>
        <taxon>Eukaryota</taxon>
        <taxon>Fungi</taxon>
        <taxon>Dikarya</taxon>
        <taxon>Basidiomycota</taxon>
        <taxon>Agaricomycotina</taxon>
        <taxon>Tremellomycetes</taxon>
        <taxon>Trichosporonales</taxon>
        <taxon>Trichosporonaceae</taxon>
        <taxon>Vanrija</taxon>
    </lineage>
</organism>
<name>A0AAF0Y9V5_9TREE</name>
<dbReference type="EMBL" id="CP086717">
    <property type="protein sequence ID" value="WOO82582.1"/>
    <property type="molecule type" value="Genomic_DNA"/>
</dbReference>
<dbReference type="RefSeq" id="XP_062628614.1">
    <property type="nucleotide sequence ID" value="XM_062772630.1"/>
</dbReference>
<dbReference type="PANTHER" id="PTHR48081:SF8">
    <property type="entry name" value="ALPHA_BETA HYDROLASE FOLD-3 DOMAIN-CONTAINING PROTEIN-RELATED"/>
    <property type="match status" value="1"/>
</dbReference>
<keyword evidence="2" id="KW-0812">Transmembrane</keyword>
<dbReference type="InterPro" id="IPR029058">
    <property type="entry name" value="AB_hydrolase_fold"/>
</dbReference>
<feature type="domain" description="Alpha/beta hydrolase fold-3" evidence="3">
    <location>
        <begin position="184"/>
        <end position="404"/>
    </location>
</feature>
<gene>
    <name evidence="4" type="primary">lipF</name>
    <name evidence="4" type="ORF">LOC62_04G006064</name>
</gene>
<keyword evidence="2" id="KW-1133">Transmembrane helix</keyword>
<protein>
    <submittedName>
        <fullName evidence="4">Carboxylesterase LipF</fullName>
    </submittedName>
</protein>
<keyword evidence="2" id="KW-0472">Membrane</keyword>
<dbReference type="GeneID" id="87809291"/>
<keyword evidence="1" id="KW-0378">Hydrolase</keyword>
<evidence type="ECO:0000259" key="3">
    <source>
        <dbReference type="Pfam" id="PF07859"/>
    </source>
</evidence>
<dbReference type="SUPFAM" id="SSF53474">
    <property type="entry name" value="alpha/beta-Hydrolases"/>
    <property type="match status" value="1"/>
</dbReference>
<dbReference type="Gene3D" id="3.40.50.1820">
    <property type="entry name" value="alpha/beta hydrolase"/>
    <property type="match status" value="1"/>
</dbReference>
<dbReference type="Proteomes" id="UP000827549">
    <property type="component" value="Chromosome 4"/>
</dbReference>
<accession>A0AAF0Y9V5</accession>
<evidence type="ECO:0000313" key="4">
    <source>
        <dbReference type="EMBL" id="WOO82582.1"/>
    </source>
</evidence>
<reference evidence="4" key="1">
    <citation type="submission" date="2023-10" db="EMBL/GenBank/DDBJ databases">
        <authorList>
            <person name="Noh H."/>
        </authorList>
    </citation>
    <scope>NUCLEOTIDE SEQUENCE</scope>
    <source>
        <strain evidence="4">DUCC4014</strain>
    </source>
</reference>
<dbReference type="InterPro" id="IPR013094">
    <property type="entry name" value="AB_hydrolase_3"/>
</dbReference>
<evidence type="ECO:0000313" key="5">
    <source>
        <dbReference type="Proteomes" id="UP000827549"/>
    </source>
</evidence>
<dbReference type="PANTHER" id="PTHR48081">
    <property type="entry name" value="AB HYDROLASE SUPERFAMILY PROTEIN C4A8.06C"/>
    <property type="match status" value="1"/>
</dbReference>
<keyword evidence="5" id="KW-1185">Reference proteome</keyword>
<dbReference type="InterPro" id="IPR050300">
    <property type="entry name" value="GDXG_lipolytic_enzyme"/>
</dbReference>
<evidence type="ECO:0000256" key="2">
    <source>
        <dbReference type="SAM" id="Phobius"/>
    </source>
</evidence>